<reference evidence="5 6" key="2">
    <citation type="journal article" date="2018" name="Elife">
        <title>Firefly genomes illuminate parallel origins of bioluminescence in beetles.</title>
        <authorList>
            <person name="Fallon T.R."/>
            <person name="Lower S.E."/>
            <person name="Chang C.H."/>
            <person name="Bessho-Uehara M."/>
            <person name="Martin G.J."/>
            <person name="Bewick A.J."/>
            <person name="Behringer M."/>
            <person name="Debat H.J."/>
            <person name="Wong I."/>
            <person name="Day J.C."/>
            <person name="Suvorov A."/>
            <person name="Silva C.J."/>
            <person name="Stanger-Hall K.F."/>
            <person name="Hall D.W."/>
            <person name="Schmitz R.J."/>
            <person name="Nelson D.R."/>
            <person name="Lewis S.M."/>
            <person name="Shigenobu S."/>
            <person name="Bybee S.M."/>
            <person name="Larracuente A.M."/>
            <person name="Oba Y."/>
            <person name="Weng J.K."/>
        </authorList>
    </citation>
    <scope>NUCLEOTIDE SEQUENCE [LARGE SCALE GENOMIC DNA]</scope>
    <source>
        <strain evidence="5">1611_PpyrPB1</strain>
        <tissue evidence="5">Whole body</tissue>
    </source>
</reference>
<protein>
    <recommendedName>
        <fullName evidence="3">Mitochondrial transcription rescue factor 1 C-terminal domain-containing protein</fullName>
    </recommendedName>
</protein>
<reference evidence="4" key="1">
    <citation type="journal article" date="2016" name="Sci. Rep.">
        <title>Molecular characterization of firefly nuptial gifts: a multi-omics approach sheds light on postcopulatory sexual selection.</title>
        <authorList>
            <person name="Al-Wathiqui N."/>
            <person name="Fallon T.R."/>
            <person name="South A."/>
            <person name="Weng J.K."/>
            <person name="Lewis S.M."/>
        </authorList>
    </citation>
    <scope>NUCLEOTIDE SEQUENCE</scope>
</reference>
<dbReference type="PANTHER" id="PTHR13633:SF3">
    <property type="entry name" value="MITOCHONDRIAL TRANSCRIPTION RESCUE FACTOR 1"/>
    <property type="match status" value="1"/>
</dbReference>
<dbReference type="AlphaFoldDB" id="A0A1Y1KP78"/>
<evidence type="ECO:0000259" key="3">
    <source>
        <dbReference type="Pfam" id="PF25818"/>
    </source>
</evidence>
<dbReference type="OrthoDB" id="4150at2759"/>
<reference evidence="5" key="3">
    <citation type="submission" date="2019-08" db="EMBL/GenBank/DDBJ databases">
        <authorList>
            <consortium name="Photinus pyralis genome working group"/>
            <person name="Fallon T.R."/>
            <person name="Sander Lower S.E."/>
            <person name="Weng J.-K."/>
        </authorList>
    </citation>
    <scope>NUCLEOTIDE SEQUENCE</scope>
    <source>
        <strain evidence="5">1611_PpyrPB1</strain>
        <tissue evidence="5">Whole body</tissue>
    </source>
</reference>
<dbReference type="EMBL" id="GEZM01082860">
    <property type="protein sequence ID" value="JAV61246.1"/>
    <property type="molecule type" value="Transcribed_RNA"/>
</dbReference>
<name>A0A1Y1KP78_PHOPY</name>
<evidence type="ECO:0000313" key="4">
    <source>
        <dbReference type="EMBL" id="JAV61246.1"/>
    </source>
</evidence>
<evidence type="ECO:0000256" key="1">
    <source>
        <dbReference type="PROSITE-ProRule" id="PRU00182"/>
    </source>
</evidence>
<dbReference type="CDD" id="cd00165">
    <property type="entry name" value="S4"/>
    <property type="match status" value="1"/>
</dbReference>
<dbReference type="PROSITE" id="PS50889">
    <property type="entry name" value="S4"/>
    <property type="match status" value="1"/>
</dbReference>
<evidence type="ECO:0000313" key="5">
    <source>
        <dbReference type="EMBL" id="KAB0795536.1"/>
    </source>
</evidence>
<feature type="domain" description="Mitochondrial transcription rescue factor 1 C-terminal" evidence="3">
    <location>
        <begin position="90"/>
        <end position="168"/>
    </location>
</feature>
<dbReference type="SUPFAM" id="SSF55174">
    <property type="entry name" value="Alpha-L RNA-binding motif"/>
    <property type="match status" value="1"/>
</dbReference>
<dbReference type="InterPro" id="IPR036986">
    <property type="entry name" value="S4_RNA-bd_sf"/>
</dbReference>
<evidence type="ECO:0000256" key="2">
    <source>
        <dbReference type="SAM" id="MobiDB-lite"/>
    </source>
</evidence>
<dbReference type="Proteomes" id="UP000327044">
    <property type="component" value="Unassembled WGS sequence"/>
</dbReference>
<keyword evidence="1" id="KW-0694">RNA-binding</keyword>
<dbReference type="Gene3D" id="3.10.290.10">
    <property type="entry name" value="RNA-binding S4 domain"/>
    <property type="match status" value="1"/>
</dbReference>
<organism evidence="4">
    <name type="scientific">Photinus pyralis</name>
    <name type="common">Common eastern firefly</name>
    <name type="synonym">Lampyris pyralis</name>
    <dbReference type="NCBI Taxonomy" id="7054"/>
    <lineage>
        <taxon>Eukaryota</taxon>
        <taxon>Metazoa</taxon>
        <taxon>Ecdysozoa</taxon>
        <taxon>Arthropoda</taxon>
        <taxon>Hexapoda</taxon>
        <taxon>Insecta</taxon>
        <taxon>Pterygota</taxon>
        <taxon>Neoptera</taxon>
        <taxon>Endopterygota</taxon>
        <taxon>Coleoptera</taxon>
        <taxon>Polyphaga</taxon>
        <taxon>Elateriformia</taxon>
        <taxon>Elateroidea</taxon>
        <taxon>Lampyridae</taxon>
        <taxon>Lampyrinae</taxon>
        <taxon>Photinus</taxon>
    </lineage>
</organism>
<dbReference type="InterPro" id="IPR057896">
    <property type="entry name" value="MTRES1_C"/>
</dbReference>
<sequence length="194" mass="22082">MSLPVNCRTLLKLIPRRQLGVRLYSLATTKFPTPVLTSTTPLVSSAISRFKSKGSKQKQKESEDEEETEEEIEDFDNLIVDKQTKVTTLRVSSLRADVVLKSCLHISRSKVDEAFYESKIRINGKKLLKKSDPVQEGDEIDIVREIDTNNPNFLNVARVEVLQIAPKSQSFSLRARRCKSLLIENYEDKWTPAS</sequence>
<feature type="compositionally biased region" description="Acidic residues" evidence="2">
    <location>
        <begin position="62"/>
        <end position="72"/>
    </location>
</feature>
<dbReference type="EMBL" id="VVIM01000008">
    <property type="protein sequence ID" value="KAB0795536.1"/>
    <property type="molecule type" value="Genomic_DNA"/>
</dbReference>
<dbReference type="Pfam" id="PF25818">
    <property type="entry name" value="MTRES1_C"/>
    <property type="match status" value="1"/>
</dbReference>
<feature type="region of interest" description="Disordered" evidence="2">
    <location>
        <begin position="53"/>
        <end position="72"/>
    </location>
</feature>
<dbReference type="GO" id="GO:0005739">
    <property type="term" value="C:mitochondrion"/>
    <property type="evidence" value="ECO:0007669"/>
    <property type="project" value="TreeGrafter"/>
</dbReference>
<dbReference type="PANTHER" id="PTHR13633">
    <property type="entry name" value="MITOCHONDRIAL TRANSCRIPTION RESCUE FACTOR 1"/>
    <property type="match status" value="1"/>
</dbReference>
<dbReference type="GO" id="GO:0003723">
    <property type="term" value="F:RNA binding"/>
    <property type="evidence" value="ECO:0007669"/>
    <property type="project" value="UniProtKB-KW"/>
</dbReference>
<proteinExistence type="predicted"/>
<keyword evidence="6" id="KW-1185">Reference proteome</keyword>
<evidence type="ECO:0000313" key="6">
    <source>
        <dbReference type="Proteomes" id="UP000327044"/>
    </source>
</evidence>
<accession>A0A1Y1KP78</accession>
<gene>
    <name evidence="5" type="ORF">PPYR_12375</name>
</gene>
<dbReference type="InParanoid" id="A0A1Y1KP78"/>
<dbReference type="GO" id="GO:1903108">
    <property type="term" value="P:regulation of mitochondrial transcription"/>
    <property type="evidence" value="ECO:0007669"/>
    <property type="project" value="TreeGrafter"/>
</dbReference>